<dbReference type="SUPFAM" id="SSF52540">
    <property type="entry name" value="P-loop containing nucleoside triphosphate hydrolases"/>
    <property type="match status" value="1"/>
</dbReference>
<dbReference type="InterPro" id="IPR000792">
    <property type="entry name" value="Tscrpt_reg_LuxR_C"/>
</dbReference>
<comment type="caution">
    <text evidence="2">The sequence shown here is derived from an EMBL/GenBank/DDBJ whole genome shotgun (WGS) entry which is preliminary data.</text>
</comment>
<protein>
    <submittedName>
        <fullName evidence="2">Putative ATPase/DNA-binding CsgD family transcriptional regulator</fullName>
    </submittedName>
</protein>
<gene>
    <name evidence="2" type="ORF">BJY24_000892</name>
</gene>
<dbReference type="GO" id="GO:0006355">
    <property type="term" value="P:regulation of DNA-templated transcription"/>
    <property type="evidence" value="ECO:0007669"/>
    <property type="project" value="InterPro"/>
</dbReference>
<dbReference type="PANTHER" id="PTHR47691">
    <property type="entry name" value="REGULATOR-RELATED"/>
    <property type="match status" value="1"/>
</dbReference>
<evidence type="ECO:0000259" key="1">
    <source>
        <dbReference type="SMART" id="SM00421"/>
    </source>
</evidence>
<dbReference type="SUPFAM" id="SSF46894">
    <property type="entry name" value="C-terminal effector domain of the bipartite response regulators"/>
    <property type="match status" value="1"/>
</dbReference>
<evidence type="ECO:0000313" key="3">
    <source>
        <dbReference type="Proteomes" id="UP000540412"/>
    </source>
</evidence>
<dbReference type="Pfam" id="PF13191">
    <property type="entry name" value="AAA_16"/>
    <property type="match status" value="1"/>
</dbReference>
<reference evidence="2 3" key="1">
    <citation type="submission" date="2020-08" db="EMBL/GenBank/DDBJ databases">
        <title>Sequencing the genomes of 1000 actinobacteria strains.</title>
        <authorList>
            <person name="Klenk H.-P."/>
        </authorList>
    </citation>
    <scope>NUCLEOTIDE SEQUENCE [LARGE SCALE GENOMIC DNA]</scope>
    <source>
        <strain evidence="2 3">DSM 43582</strain>
    </source>
</reference>
<dbReference type="InterPro" id="IPR016032">
    <property type="entry name" value="Sig_transdc_resp-reg_C-effctor"/>
</dbReference>
<dbReference type="RefSeq" id="WP_040753112.1">
    <property type="nucleotide sequence ID" value="NZ_JACHIT010000001.1"/>
</dbReference>
<name>A0A7W9P9V5_9NOCA</name>
<keyword evidence="2" id="KW-0238">DNA-binding</keyword>
<dbReference type="EMBL" id="JACHIT010000001">
    <property type="protein sequence ID" value="MBB5912025.1"/>
    <property type="molecule type" value="Genomic_DNA"/>
</dbReference>
<evidence type="ECO:0000313" key="2">
    <source>
        <dbReference type="EMBL" id="MBB5912025.1"/>
    </source>
</evidence>
<keyword evidence="3" id="KW-1185">Reference proteome</keyword>
<dbReference type="SMART" id="SM00421">
    <property type="entry name" value="HTH_LUXR"/>
    <property type="match status" value="1"/>
</dbReference>
<dbReference type="Proteomes" id="UP000540412">
    <property type="component" value="Unassembled WGS sequence"/>
</dbReference>
<dbReference type="AlphaFoldDB" id="A0A7W9P9V5"/>
<proteinExistence type="predicted"/>
<accession>A0A7W9P9V5</accession>
<feature type="domain" description="HTH luxR-type" evidence="1">
    <location>
        <begin position="778"/>
        <end position="835"/>
    </location>
</feature>
<dbReference type="InterPro" id="IPR036388">
    <property type="entry name" value="WH-like_DNA-bd_sf"/>
</dbReference>
<dbReference type="InterPro" id="IPR041664">
    <property type="entry name" value="AAA_16"/>
</dbReference>
<dbReference type="InterPro" id="IPR027417">
    <property type="entry name" value="P-loop_NTPase"/>
</dbReference>
<dbReference type="GO" id="GO:0003677">
    <property type="term" value="F:DNA binding"/>
    <property type="evidence" value="ECO:0007669"/>
    <property type="project" value="UniProtKB-KW"/>
</dbReference>
<sequence length="851" mass="92435">MTQDRRRAFREDAEDSKGALPTISDAFVGREREIDLVTTLLLGAAPLVTIVGSGGIGKTRLAAEAAHRLTEAARARVSWVRLACLASGTDAATVVDEVARSVIDTDFSGRSAWQALIDTLGDRDADRTAPRTVLVLDGCEHVQAGAGAVIADLLDARSDLSVLVTSRAPIGWVDERLVPLPPLTSEQALALFRQRAALTGTVIDESQAAAARSVCARLDNYPLHIRLAAARLRRRPLTMVLRDLDGGIADRRMRWAGPRTGIEERHQTIHDMISWSYELCTADERLLFERMSVFAAGYGADPEEGGPPDVGAHLPAIRAVCSGPDRTGRDLPADEIEGLLEQLIDQSLVSLHPAPDVARYSMPESFRVFASHRLYERDSAEPQRLAARHRRYYRDAVTTAAAQWFSDREEQLLEWARAAGDNLRLAIDSSLAEPAEAVVGLEISTGLIALRAPFFTGTLRESRDRVERALEAARTAEPPPTALMVGALASIAWISLCQGRPREAEQLLDRCLDHCLPDPAARAAWHRDPGIDLGLPAPVEFASGVALLLVHHDIRAGAVFERARTKFAAAGDHGGAATSQLFEALTAAFLGTADQALAVTRHHLDSVGRSEAQWAASWAELARGIAQTRHGDPRRALTALRAALIRQVAMGDSWGTVWAVHIHTWAMARLITTEEGPSSERSARATRIAHLLGGAAAMRDQVGVDLTHLGPFAHETERATRITRELLGEKAFDIAWREWFTRRPVITEVTALALDTWHRDPDTSAELPSPARPSPSAWDHLSTAEKAVAVLAAAGWTNTAISARRGSSPRTVDTQVAAVLHKLSITSRDNILPFVPADQRKRIQTELGDGQ</sequence>
<dbReference type="PANTHER" id="PTHR47691:SF3">
    <property type="entry name" value="HTH-TYPE TRANSCRIPTIONAL REGULATOR RV0890C-RELATED"/>
    <property type="match status" value="1"/>
</dbReference>
<organism evidence="2 3">
    <name type="scientific">Nocardia transvalensis</name>
    <dbReference type="NCBI Taxonomy" id="37333"/>
    <lineage>
        <taxon>Bacteria</taxon>
        <taxon>Bacillati</taxon>
        <taxon>Actinomycetota</taxon>
        <taxon>Actinomycetes</taxon>
        <taxon>Mycobacteriales</taxon>
        <taxon>Nocardiaceae</taxon>
        <taxon>Nocardia</taxon>
    </lineage>
</organism>
<dbReference type="Gene3D" id="1.10.10.10">
    <property type="entry name" value="Winged helix-like DNA-binding domain superfamily/Winged helix DNA-binding domain"/>
    <property type="match status" value="1"/>
</dbReference>
<dbReference type="Gene3D" id="3.40.50.300">
    <property type="entry name" value="P-loop containing nucleotide triphosphate hydrolases"/>
    <property type="match status" value="1"/>
</dbReference>